<dbReference type="SUPFAM" id="SSF88659">
    <property type="entry name" value="Sigma3 and sigma4 domains of RNA polymerase sigma factors"/>
    <property type="match status" value="1"/>
</dbReference>
<dbReference type="InterPro" id="IPR036388">
    <property type="entry name" value="WH-like_DNA-bd_sf"/>
</dbReference>
<keyword evidence="2" id="KW-0805">Transcription regulation</keyword>
<comment type="caution">
    <text evidence="7">The sequence shown here is derived from an EMBL/GenBank/DDBJ whole genome shotgun (WGS) entry which is preliminary data.</text>
</comment>
<dbReference type="AlphaFoldDB" id="A0A5C5WSY1"/>
<dbReference type="GO" id="GO:0006352">
    <property type="term" value="P:DNA-templated transcription initiation"/>
    <property type="evidence" value="ECO:0007669"/>
    <property type="project" value="InterPro"/>
</dbReference>
<dbReference type="RefSeq" id="WP_146513516.1">
    <property type="nucleotide sequence ID" value="NZ_SJPI01000001.1"/>
</dbReference>
<evidence type="ECO:0000256" key="2">
    <source>
        <dbReference type="ARBA" id="ARBA00023015"/>
    </source>
</evidence>
<protein>
    <submittedName>
        <fullName evidence="7">RNA polymerase sigma factor</fullName>
    </submittedName>
</protein>
<organism evidence="7 8">
    <name type="scientific">Rubripirellula amarantea</name>
    <dbReference type="NCBI Taxonomy" id="2527999"/>
    <lineage>
        <taxon>Bacteria</taxon>
        <taxon>Pseudomonadati</taxon>
        <taxon>Planctomycetota</taxon>
        <taxon>Planctomycetia</taxon>
        <taxon>Pirellulales</taxon>
        <taxon>Pirellulaceae</taxon>
        <taxon>Rubripirellula</taxon>
    </lineage>
</organism>
<sequence length="190" mass="21359">MGNLTTSNSAESNKTELASEQESCWEETLALTLPGLRAFLRSRKLQESDIDDCLQSVAMKAIVSGEQIPPIARRAWLFRVASNEAAKFWRTQATSRVSNNEEVDRGMATDVPIEPLIQQETLAELKAKLLTLPKTTQTIIQMKLHQDMTFQQIADHLDIPIGTALTRMRRGLARLREHMNVENNDPSKST</sequence>
<dbReference type="Pfam" id="PF04545">
    <property type="entry name" value="Sigma70_r4"/>
    <property type="match status" value="1"/>
</dbReference>
<dbReference type="InterPro" id="IPR014284">
    <property type="entry name" value="RNA_pol_sigma-70_dom"/>
</dbReference>
<dbReference type="SUPFAM" id="SSF88946">
    <property type="entry name" value="Sigma2 domain of RNA polymerase sigma factors"/>
    <property type="match status" value="1"/>
</dbReference>
<dbReference type="Gene3D" id="1.10.1740.10">
    <property type="match status" value="1"/>
</dbReference>
<accession>A0A5C5WSY1</accession>
<dbReference type="PANTHER" id="PTHR43133:SF8">
    <property type="entry name" value="RNA POLYMERASE SIGMA FACTOR HI_1459-RELATED"/>
    <property type="match status" value="1"/>
</dbReference>
<dbReference type="InterPro" id="IPR039425">
    <property type="entry name" value="RNA_pol_sigma-70-like"/>
</dbReference>
<keyword evidence="8" id="KW-1185">Reference proteome</keyword>
<dbReference type="OrthoDB" id="273051at2"/>
<dbReference type="InterPro" id="IPR007630">
    <property type="entry name" value="RNA_pol_sigma70_r4"/>
</dbReference>
<keyword evidence="3" id="KW-0731">Sigma factor</keyword>
<keyword evidence="4" id="KW-0238">DNA-binding</keyword>
<evidence type="ECO:0000256" key="3">
    <source>
        <dbReference type="ARBA" id="ARBA00023082"/>
    </source>
</evidence>
<dbReference type="CDD" id="cd06171">
    <property type="entry name" value="Sigma70_r4"/>
    <property type="match status" value="1"/>
</dbReference>
<gene>
    <name evidence="7" type="ORF">Pla22_08970</name>
</gene>
<dbReference type="GO" id="GO:0016987">
    <property type="term" value="F:sigma factor activity"/>
    <property type="evidence" value="ECO:0007669"/>
    <property type="project" value="UniProtKB-KW"/>
</dbReference>
<proteinExistence type="inferred from homology"/>
<evidence type="ECO:0000313" key="8">
    <source>
        <dbReference type="Proteomes" id="UP000316598"/>
    </source>
</evidence>
<comment type="similarity">
    <text evidence="1">Belongs to the sigma-70 factor family. ECF subfamily.</text>
</comment>
<dbReference type="Proteomes" id="UP000316598">
    <property type="component" value="Unassembled WGS sequence"/>
</dbReference>
<evidence type="ECO:0000259" key="6">
    <source>
        <dbReference type="Pfam" id="PF04545"/>
    </source>
</evidence>
<dbReference type="InterPro" id="IPR013325">
    <property type="entry name" value="RNA_pol_sigma_r2"/>
</dbReference>
<dbReference type="Gene3D" id="1.10.10.10">
    <property type="entry name" value="Winged helix-like DNA-binding domain superfamily/Winged helix DNA-binding domain"/>
    <property type="match status" value="1"/>
</dbReference>
<evidence type="ECO:0000256" key="4">
    <source>
        <dbReference type="ARBA" id="ARBA00023125"/>
    </source>
</evidence>
<reference evidence="7 8" key="1">
    <citation type="submission" date="2019-02" db="EMBL/GenBank/DDBJ databases">
        <title>Deep-cultivation of Planctomycetes and their phenomic and genomic characterization uncovers novel biology.</title>
        <authorList>
            <person name="Wiegand S."/>
            <person name="Jogler M."/>
            <person name="Boedeker C."/>
            <person name="Pinto D."/>
            <person name="Vollmers J."/>
            <person name="Rivas-Marin E."/>
            <person name="Kohn T."/>
            <person name="Peeters S.H."/>
            <person name="Heuer A."/>
            <person name="Rast P."/>
            <person name="Oberbeckmann S."/>
            <person name="Bunk B."/>
            <person name="Jeske O."/>
            <person name="Meyerdierks A."/>
            <person name="Storesund J.E."/>
            <person name="Kallscheuer N."/>
            <person name="Luecker S."/>
            <person name="Lage O.M."/>
            <person name="Pohl T."/>
            <person name="Merkel B.J."/>
            <person name="Hornburger P."/>
            <person name="Mueller R.-W."/>
            <person name="Bruemmer F."/>
            <person name="Labrenz M."/>
            <person name="Spormann A.M."/>
            <person name="Op Den Camp H."/>
            <person name="Overmann J."/>
            <person name="Amann R."/>
            <person name="Jetten M.S.M."/>
            <person name="Mascher T."/>
            <person name="Medema M.H."/>
            <person name="Devos D.P."/>
            <person name="Kaster A.-K."/>
            <person name="Ovreas L."/>
            <person name="Rohde M."/>
            <person name="Galperin M.Y."/>
            <person name="Jogler C."/>
        </authorList>
    </citation>
    <scope>NUCLEOTIDE SEQUENCE [LARGE SCALE GENOMIC DNA]</scope>
    <source>
        <strain evidence="7 8">Pla22</strain>
    </source>
</reference>
<dbReference type="GO" id="GO:0003677">
    <property type="term" value="F:DNA binding"/>
    <property type="evidence" value="ECO:0007669"/>
    <property type="project" value="UniProtKB-KW"/>
</dbReference>
<evidence type="ECO:0000313" key="7">
    <source>
        <dbReference type="EMBL" id="TWT53269.1"/>
    </source>
</evidence>
<dbReference type="InterPro" id="IPR013324">
    <property type="entry name" value="RNA_pol_sigma_r3/r4-like"/>
</dbReference>
<name>A0A5C5WSY1_9BACT</name>
<dbReference type="PANTHER" id="PTHR43133">
    <property type="entry name" value="RNA POLYMERASE ECF-TYPE SIGMA FACTO"/>
    <property type="match status" value="1"/>
</dbReference>
<dbReference type="EMBL" id="SJPI01000001">
    <property type="protein sequence ID" value="TWT53269.1"/>
    <property type="molecule type" value="Genomic_DNA"/>
</dbReference>
<feature type="domain" description="RNA polymerase sigma-70 region 4" evidence="6">
    <location>
        <begin position="130"/>
        <end position="177"/>
    </location>
</feature>
<keyword evidence="5" id="KW-0804">Transcription</keyword>
<evidence type="ECO:0000256" key="1">
    <source>
        <dbReference type="ARBA" id="ARBA00010641"/>
    </source>
</evidence>
<evidence type="ECO:0000256" key="5">
    <source>
        <dbReference type="ARBA" id="ARBA00023163"/>
    </source>
</evidence>
<dbReference type="NCBIfam" id="TIGR02937">
    <property type="entry name" value="sigma70-ECF"/>
    <property type="match status" value="1"/>
</dbReference>